<dbReference type="Proteomes" id="UP000887043">
    <property type="component" value="Unassembled WGS sequence"/>
</dbReference>
<evidence type="ECO:0000256" key="6">
    <source>
        <dbReference type="ARBA" id="ARBA00022989"/>
    </source>
</evidence>
<dbReference type="RefSeq" id="WP_006283587.1">
    <property type="nucleotide sequence ID" value="NZ_BPTR01000001.1"/>
</dbReference>
<evidence type="ECO:0000313" key="9">
    <source>
        <dbReference type="EMBL" id="GJG28090.1"/>
    </source>
</evidence>
<feature type="transmembrane region" description="Helical" evidence="8">
    <location>
        <begin position="140"/>
        <end position="160"/>
    </location>
</feature>
<dbReference type="GO" id="GO:0005886">
    <property type="term" value="C:plasma membrane"/>
    <property type="evidence" value="ECO:0007669"/>
    <property type="project" value="UniProtKB-SubCell"/>
</dbReference>
<protein>
    <submittedName>
        <fullName evidence="9">Rod shape-determining protein MreD</fullName>
    </submittedName>
</protein>
<evidence type="ECO:0000256" key="2">
    <source>
        <dbReference type="ARBA" id="ARBA00007776"/>
    </source>
</evidence>
<organism evidence="9 12">
    <name type="scientific">Segatella bryantii</name>
    <name type="common">Prevotella bryantii</name>
    <dbReference type="NCBI Taxonomy" id="77095"/>
    <lineage>
        <taxon>Bacteria</taxon>
        <taxon>Pseudomonadati</taxon>
        <taxon>Bacteroidota</taxon>
        <taxon>Bacteroidia</taxon>
        <taxon>Bacteroidales</taxon>
        <taxon>Prevotellaceae</taxon>
        <taxon>Segatella</taxon>
    </lineage>
</organism>
<evidence type="ECO:0000256" key="1">
    <source>
        <dbReference type="ARBA" id="ARBA00004651"/>
    </source>
</evidence>
<reference evidence="9" key="2">
    <citation type="submission" date="2021-08" db="EMBL/GenBank/DDBJ databases">
        <title>Prevotella lacticifex sp. nov., isolated from rumen of cow.</title>
        <authorList>
            <person name="Shinkai T."/>
            <person name="Ikeyama N."/>
            <person name="Kumagai M."/>
            <person name="Ohmori H."/>
            <person name="Sakamoto M."/>
            <person name="Ohkuma M."/>
            <person name="Mitsumori M."/>
        </authorList>
    </citation>
    <scope>NUCLEOTIDE SEQUENCE</scope>
    <source>
        <strain evidence="9">DSM 11371</strain>
    </source>
</reference>
<name>A0AA37MDQ8_SEGBR</name>
<evidence type="ECO:0000256" key="4">
    <source>
        <dbReference type="ARBA" id="ARBA00022692"/>
    </source>
</evidence>
<evidence type="ECO:0000256" key="5">
    <source>
        <dbReference type="ARBA" id="ARBA00022960"/>
    </source>
</evidence>
<dbReference type="EMBL" id="NPJF01000020">
    <property type="protein sequence ID" value="OYP56622.1"/>
    <property type="molecule type" value="Genomic_DNA"/>
</dbReference>
<keyword evidence="4 8" id="KW-0812">Transmembrane</keyword>
<accession>A0AA37MDQ8</accession>
<dbReference type="EMBL" id="BPTR01000001">
    <property type="protein sequence ID" value="GJG28090.1"/>
    <property type="molecule type" value="Genomic_DNA"/>
</dbReference>
<sequence length="166" mass="19156">MNIVMIRGVVTFIILLLAQALVLNHIHFFNCATPLLYVYMVLHFRRNSPRFALLIWSFTMGLLIDVFSNTPGIAASAMTFIGFVQPYLLELFVPRDSADDLVPSARTLGGASFFYYTLILVFLYCLLFFTLETFNFFNWLQWLFSILGSMLLTIVLLYAIENVRRK</sequence>
<feature type="transmembrane region" description="Helical" evidence="8">
    <location>
        <begin position="73"/>
        <end position="93"/>
    </location>
</feature>
<evidence type="ECO:0000256" key="8">
    <source>
        <dbReference type="SAM" id="Phobius"/>
    </source>
</evidence>
<comment type="similarity">
    <text evidence="2">Belongs to the MreD family.</text>
</comment>
<feature type="transmembrane region" description="Helical" evidence="8">
    <location>
        <begin position="113"/>
        <end position="134"/>
    </location>
</feature>
<dbReference type="AlphaFoldDB" id="A0AA37MDQ8"/>
<comment type="subcellular location">
    <subcellularLocation>
        <location evidence="1">Cell membrane</location>
        <topology evidence="1">Multi-pass membrane protein</topology>
    </subcellularLocation>
</comment>
<evidence type="ECO:0000313" key="11">
    <source>
        <dbReference type="Proteomes" id="UP000216189"/>
    </source>
</evidence>
<keyword evidence="6 8" id="KW-1133">Transmembrane helix</keyword>
<dbReference type="NCBIfam" id="TIGR03426">
    <property type="entry name" value="shape_MreD"/>
    <property type="match status" value="1"/>
</dbReference>
<keyword evidence="5" id="KW-0133">Cell shape</keyword>
<feature type="transmembrane region" description="Helical" evidence="8">
    <location>
        <begin position="51"/>
        <end position="67"/>
    </location>
</feature>
<dbReference type="Proteomes" id="UP000216189">
    <property type="component" value="Unassembled WGS sequence"/>
</dbReference>
<evidence type="ECO:0000313" key="10">
    <source>
        <dbReference type="EMBL" id="OYP56622.1"/>
    </source>
</evidence>
<comment type="caution">
    <text evidence="9">The sequence shown here is derived from an EMBL/GenBank/DDBJ whole genome shotgun (WGS) entry which is preliminary data.</text>
</comment>
<dbReference type="InterPro" id="IPR007227">
    <property type="entry name" value="Cell_shape_determining_MreD"/>
</dbReference>
<keyword evidence="7 8" id="KW-0472">Membrane</keyword>
<keyword evidence="11" id="KW-1185">Reference proteome</keyword>
<evidence type="ECO:0000256" key="3">
    <source>
        <dbReference type="ARBA" id="ARBA00022475"/>
    </source>
</evidence>
<dbReference type="GeneID" id="72480776"/>
<evidence type="ECO:0000313" key="12">
    <source>
        <dbReference type="Proteomes" id="UP000887043"/>
    </source>
</evidence>
<feature type="transmembrane region" description="Helical" evidence="8">
    <location>
        <begin position="12"/>
        <end position="39"/>
    </location>
</feature>
<evidence type="ECO:0000256" key="7">
    <source>
        <dbReference type="ARBA" id="ARBA00023136"/>
    </source>
</evidence>
<gene>
    <name evidence="10" type="primary">mreD</name>
    <name evidence="10" type="ORF">CIK91_02250</name>
    <name evidence="9" type="ORF">PRRU23_17900</name>
</gene>
<reference evidence="10 11" key="1">
    <citation type="submission" date="2017-08" db="EMBL/GenBank/DDBJ databases">
        <title>Comparative genomics of non-oral Prevotella species.</title>
        <authorList>
            <person name="Accetto T."/>
            <person name="Nograsek B."/>
            <person name="Avgustin G."/>
        </authorList>
    </citation>
    <scope>NUCLEOTIDE SEQUENCE [LARGE SCALE GENOMIC DNA]</scope>
    <source>
        <strain evidence="10 11">TC1-1</strain>
    </source>
</reference>
<keyword evidence="3" id="KW-1003">Cell membrane</keyword>
<dbReference type="GO" id="GO:0008360">
    <property type="term" value="P:regulation of cell shape"/>
    <property type="evidence" value="ECO:0007669"/>
    <property type="project" value="UniProtKB-KW"/>
</dbReference>
<proteinExistence type="inferred from homology"/>